<dbReference type="PANTHER" id="PTHR28014">
    <property type="entry name" value="NEGATIVE REGULATOR OF RAS-CAMP PATHWAY"/>
    <property type="match status" value="1"/>
</dbReference>
<comment type="caution">
    <text evidence="4">The sequence shown here is derived from an EMBL/GenBank/DDBJ whole genome shotgun (WGS) entry which is preliminary data.</text>
</comment>
<evidence type="ECO:0000259" key="3">
    <source>
        <dbReference type="Pfam" id="PF11702"/>
    </source>
</evidence>
<reference evidence="4" key="1">
    <citation type="journal article" date="2021" name="Nat. Commun.">
        <title>Genetic determinants of endophytism in the Arabidopsis root mycobiome.</title>
        <authorList>
            <person name="Mesny F."/>
            <person name="Miyauchi S."/>
            <person name="Thiergart T."/>
            <person name="Pickel B."/>
            <person name="Atanasova L."/>
            <person name="Karlsson M."/>
            <person name="Huettel B."/>
            <person name="Barry K.W."/>
            <person name="Haridas S."/>
            <person name="Chen C."/>
            <person name="Bauer D."/>
            <person name="Andreopoulos W."/>
            <person name="Pangilinan J."/>
            <person name="LaButti K."/>
            <person name="Riley R."/>
            <person name="Lipzen A."/>
            <person name="Clum A."/>
            <person name="Drula E."/>
            <person name="Henrissat B."/>
            <person name="Kohler A."/>
            <person name="Grigoriev I.V."/>
            <person name="Martin F.M."/>
            <person name="Hacquard S."/>
        </authorList>
    </citation>
    <scope>NUCLEOTIDE SEQUENCE</scope>
    <source>
        <strain evidence="4">MPI-CAGE-AT-0016</strain>
    </source>
</reference>
<dbReference type="InterPro" id="IPR021711">
    <property type="entry name" value="DUF3295"/>
</dbReference>
<gene>
    <name evidence="4" type="ORF">B0T11DRAFT_139492</name>
</gene>
<name>A0A8K0WXI5_9PEZI</name>
<dbReference type="GO" id="GO:0006808">
    <property type="term" value="P:regulation of nitrogen utilization"/>
    <property type="evidence" value="ECO:0007669"/>
    <property type="project" value="TreeGrafter"/>
</dbReference>
<feature type="region of interest" description="Disordered" evidence="1">
    <location>
        <begin position="179"/>
        <end position="259"/>
    </location>
</feature>
<dbReference type="GO" id="GO:0000122">
    <property type="term" value="P:negative regulation of transcription by RNA polymerase II"/>
    <property type="evidence" value="ECO:0007669"/>
    <property type="project" value="TreeGrafter"/>
</dbReference>
<feature type="compositionally biased region" description="Acidic residues" evidence="1">
    <location>
        <begin position="352"/>
        <end position="378"/>
    </location>
</feature>
<proteinExistence type="predicted"/>
<evidence type="ECO:0000313" key="4">
    <source>
        <dbReference type="EMBL" id="KAH7347116.1"/>
    </source>
</evidence>
<dbReference type="EMBL" id="JAGPXD010000007">
    <property type="protein sequence ID" value="KAH7347116.1"/>
    <property type="molecule type" value="Genomic_DNA"/>
</dbReference>
<sequence>MPFPLDHHVLTVDTNILHKVDTTNPQNLFSMWTVFARCAESVEQGRRLENISWRLWNRETFCCASEDRASSAATSLPREIPQHTPDCSKLEMPGLSGSVDSIVDDEAVDFSPEESDMDVVRPRIARQDSCASNRSRGRERHITADDFEKIVVSIVKEKQPLSAPLPRVASPYPPFHKSSFGSLPSYERSGSTTTESPCKSSEEEQDEPSQETSSPEMCPRTTVVRGFSPSQLSVPRTVIETPRSVPSIVPEPTSEPAAKLVTSKKPAVFVMGGSYSSSEQDQSPDNARAVPAPLAKRSKMFRLGGSSEEDSSVKSALASPKPNGLLNVQKKQASFSNRVNIRTIDNDAAVADDSETDYVDESAIDDDDDSSDWEDSIEDSNKSSIDEKTYFKRVDSKANLTSRPSLITLMLAQNDGPSRLTNVASQSTSAIPRSRLALAQAPSLGASPNDSDEAPLMMKRGVRSSPLKPITEVPRSVAQPQPILATASHSHLQAALSPRTTRRNMLSTELTESLRRNILNERKQKSSTANAVLRRRHTSHDVANLKQYPEKVYMNRTGEEVHPENQYFQRDSFSGYHSKGW</sequence>
<dbReference type="AlphaFoldDB" id="A0A8K0WXI5"/>
<dbReference type="InterPro" id="IPR013860">
    <property type="entry name" value="AreA_GATA"/>
</dbReference>
<protein>
    <recommendedName>
        <fullName evidence="6">Nitrogen regulatory protein areA GATA-like domain-containing protein</fullName>
    </recommendedName>
</protein>
<dbReference type="Pfam" id="PF11702">
    <property type="entry name" value="DUF3295"/>
    <property type="match status" value="1"/>
</dbReference>
<feature type="compositionally biased region" description="Polar residues" evidence="1">
    <location>
        <begin position="188"/>
        <end position="199"/>
    </location>
</feature>
<dbReference type="Pfam" id="PF08550">
    <property type="entry name" value="GATA_AreA"/>
    <property type="match status" value="1"/>
</dbReference>
<dbReference type="Proteomes" id="UP000813385">
    <property type="component" value="Unassembled WGS sequence"/>
</dbReference>
<evidence type="ECO:0008006" key="6">
    <source>
        <dbReference type="Google" id="ProtNLM"/>
    </source>
</evidence>
<feature type="region of interest" description="Disordered" evidence="1">
    <location>
        <begin position="352"/>
        <end position="381"/>
    </location>
</feature>
<dbReference type="InterPro" id="IPR053043">
    <property type="entry name" value="Ras-cAMP_regulatory"/>
</dbReference>
<evidence type="ECO:0000256" key="1">
    <source>
        <dbReference type="SAM" id="MobiDB-lite"/>
    </source>
</evidence>
<dbReference type="GO" id="GO:0031930">
    <property type="term" value="P:mitochondria-nucleus signaling pathway"/>
    <property type="evidence" value="ECO:0007669"/>
    <property type="project" value="TreeGrafter"/>
</dbReference>
<feature type="region of interest" description="Disordered" evidence="1">
    <location>
        <begin position="273"/>
        <end position="319"/>
    </location>
</feature>
<organism evidence="4 5">
    <name type="scientific">Plectosphaerella cucumerina</name>
    <dbReference type="NCBI Taxonomy" id="40658"/>
    <lineage>
        <taxon>Eukaryota</taxon>
        <taxon>Fungi</taxon>
        <taxon>Dikarya</taxon>
        <taxon>Ascomycota</taxon>
        <taxon>Pezizomycotina</taxon>
        <taxon>Sordariomycetes</taxon>
        <taxon>Hypocreomycetidae</taxon>
        <taxon>Glomerellales</taxon>
        <taxon>Plectosphaerellaceae</taxon>
        <taxon>Plectosphaerella</taxon>
    </lineage>
</organism>
<evidence type="ECO:0000313" key="5">
    <source>
        <dbReference type="Proteomes" id="UP000813385"/>
    </source>
</evidence>
<dbReference type="GO" id="GO:0005737">
    <property type="term" value="C:cytoplasm"/>
    <property type="evidence" value="ECO:0007669"/>
    <property type="project" value="TreeGrafter"/>
</dbReference>
<keyword evidence="5" id="KW-1185">Reference proteome</keyword>
<dbReference type="OrthoDB" id="5054775at2759"/>
<evidence type="ECO:0000259" key="2">
    <source>
        <dbReference type="Pfam" id="PF08550"/>
    </source>
</evidence>
<feature type="domain" description="Nitrogen regulatory protein areA GATA-like" evidence="2">
    <location>
        <begin position="31"/>
        <end position="58"/>
    </location>
</feature>
<dbReference type="PANTHER" id="PTHR28014:SF1">
    <property type="entry name" value="NEGATIVE REGULATOR OF RAS-CAMP PATHWAY"/>
    <property type="match status" value="1"/>
</dbReference>
<accession>A0A8K0WXI5</accession>
<feature type="domain" description="DUF3295" evidence="3">
    <location>
        <begin position="91"/>
        <end position="581"/>
    </location>
</feature>
<feature type="compositionally biased region" description="Polar residues" evidence="1">
    <location>
        <begin position="274"/>
        <end position="285"/>
    </location>
</feature>